<dbReference type="EMBL" id="MU273465">
    <property type="protein sequence ID" value="KAI0037148.1"/>
    <property type="molecule type" value="Genomic_DNA"/>
</dbReference>
<comment type="caution">
    <text evidence="1">The sequence shown here is derived from an EMBL/GenBank/DDBJ whole genome shotgun (WGS) entry which is preliminary data.</text>
</comment>
<accession>A0ACB8R027</accession>
<reference evidence="1" key="2">
    <citation type="journal article" date="2022" name="New Phytol.">
        <title>Evolutionary transition to the ectomycorrhizal habit in the genomes of a hyperdiverse lineage of mushroom-forming fungi.</title>
        <authorList>
            <person name="Looney B."/>
            <person name="Miyauchi S."/>
            <person name="Morin E."/>
            <person name="Drula E."/>
            <person name="Courty P.E."/>
            <person name="Kohler A."/>
            <person name="Kuo A."/>
            <person name="LaButti K."/>
            <person name="Pangilinan J."/>
            <person name="Lipzen A."/>
            <person name="Riley R."/>
            <person name="Andreopoulos W."/>
            <person name="He G."/>
            <person name="Johnson J."/>
            <person name="Nolan M."/>
            <person name="Tritt A."/>
            <person name="Barry K.W."/>
            <person name="Grigoriev I.V."/>
            <person name="Nagy L.G."/>
            <person name="Hibbett D."/>
            <person name="Henrissat B."/>
            <person name="Matheny P.B."/>
            <person name="Labbe J."/>
            <person name="Martin F.M."/>
        </authorList>
    </citation>
    <scope>NUCLEOTIDE SEQUENCE</scope>
    <source>
        <strain evidence="1">EC-137</strain>
    </source>
</reference>
<protein>
    <submittedName>
        <fullName evidence="1">Acyl-CoA synthetase</fullName>
    </submittedName>
</protein>
<reference evidence="1" key="1">
    <citation type="submission" date="2021-02" db="EMBL/GenBank/DDBJ databases">
        <authorList>
            <consortium name="DOE Joint Genome Institute"/>
            <person name="Ahrendt S."/>
            <person name="Looney B.P."/>
            <person name="Miyauchi S."/>
            <person name="Morin E."/>
            <person name="Drula E."/>
            <person name="Courty P.E."/>
            <person name="Chicoki N."/>
            <person name="Fauchery L."/>
            <person name="Kohler A."/>
            <person name="Kuo A."/>
            <person name="Labutti K."/>
            <person name="Pangilinan J."/>
            <person name="Lipzen A."/>
            <person name="Riley R."/>
            <person name="Andreopoulos W."/>
            <person name="He G."/>
            <person name="Johnson J."/>
            <person name="Barry K.W."/>
            <person name="Grigoriev I.V."/>
            <person name="Nagy L."/>
            <person name="Hibbett D."/>
            <person name="Henrissat B."/>
            <person name="Matheny P.B."/>
            <person name="Labbe J."/>
            <person name="Martin F."/>
        </authorList>
    </citation>
    <scope>NUCLEOTIDE SEQUENCE</scope>
    <source>
        <strain evidence="1">EC-137</strain>
    </source>
</reference>
<sequence>MPIRCSLPATRLPRILLRVPRVRQLSLSVVQGESYPPLDSRTLGQYFADMIQPRLTRPALVCPKEGPRPHGGPASNNPGIETHLQWNFAEFDQHIQALARGLVSLGVKKGDRVAVVMGNNSAYAMLQWACASIGAILATINPAYRVHELVNTLRLVGASHFFLVPQIRSSAYLSMLSQAIPGLLSVQPGSIQVEELPELRSIFVIDNTDGPAHFAKVLEGARYAADFREALVWREDTYEKEAVQQIGDTLHCDDVMNLQFTSGTTGLPKAVSLTHSNLLNNALSIADAMRLTQDDHRYAYPSCSRLVLGNLAVWSQGGTIVYPSEIFNPPAIVDALISQRCTALHGVPTHFLGVLTEVERRQKLGHVMDFSRLRTGIAAGTSVPIEIMKQAIDKLNLTQLTNAYGMISFQTTPDDSIECRVETVGRVRPHVCAKIVDASGDVVPVGTPGEVLVSGYLLQRGYWGDEEQTARVMKWDSDGVLWMHTGDEGILDENGYLRIVGRIKDIIIRGGENLYPVQIENVLCQHPSILEAAAVSVPDRRLGEVVGAWIVRAPGAPKLNRAEIREVVQKGMNPQNAPTWVWFVDEDGTPPELPKTASGKIQKHILRKWCRELAERDIGKV</sequence>
<dbReference type="Proteomes" id="UP000814128">
    <property type="component" value="Unassembled WGS sequence"/>
</dbReference>
<evidence type="ECO:0000313" key="1">
    <source>
        <dbReference type="EMBL" id="KAI0037148.1"/>
    </source>
</evidence>
<evidence type="ECO:0000313" key="2">
    <source>
        <dbReference type="Proteomes" id="UP000814128"/>
    </source>
</evidence>
<keyword evidence="2" id="KW-1185">Reference proteome</keyword>
<name>A0ACB8R027_9AGAM</name>
<gene>
    <name evidence="1" type="ORF">K488DRAFT_75482</name>
</gene>
<proteinExistence type="predicted"/>
<organism evidence="1 2">
    <name type="scientific">Vararia minispora EC-137</name>
    <dbReference type="NCBI Taxonomy" id="1314806"/>
    <lineage>
        <taxon>Eukaryota</taxon>
        <taxon>Fungi</taxon>
        <taxon>Dikarya</taxon>
        <taxon>Basidiomycota</taxon>
        <taxon>Agaricomycotina</taxon>
        <taxon>Agaricomycetes</taxon>
        <taxon>Russulales</taxon>
        <taxon>Lachnocladiaceae</taxon>
        <taxon>Vararia</taxon>
    </lineage>
</organism>